<protein>
    <submittedName>
        <fullName evidence="1">Uncharacterized protein</fullName>
    </submittedName>
</protein>
<comment type="caution">
    <text evidence="1">The sequence shown here is derived from an EMBL/GenBank/DDBJ whole genome shotgun (WGS) entry which is preliminary data.</text>
</comment>
<dbReference type="EMBL" id="CASHSV030000109">
    <property type="protein sequence ID" value="CAJ2646713.1"/>
    <property type="molecule type" value="Genomic_DNA"/>
</dbReference>
<accession>A0ACB0JTC3</accession>
<keyword evidence="2" id="KW-1185">Reference proteome</keyword>
<proteinExistence type="predicted"/>
<reference evidence="1" key="1">
    <citation type="submission" date="2023-10" db="EMBL/GenBank/DDBJ databases">
        <authorList>
            <person name="Rodriguez Cubillos JULIANA M."/>
            <person name="De Vega J."/>
        </authorList>
    </citation>
    <scope>NUCLEOTIDE SEQUENCE</scope>
</reference>
<gene>
    <name evidence="1" type="ORF">MILVUS5_LOCUS15375</name>
</gene>
<organism evidence="1 2">
    <name type="scientific">Trifolium pratense</name>
    <name type="common">Red clover</name>
    <dbReference type="NCBI Taxonomy" id="57577"/>
    <lineage>
        <taxon>Eukaryota</taxon>
        <taxon>Viridiplantae</taxon>
        <taxon>Streptophyta</taxon>
        <taxon>Embryophyta</taxon>
        <taxon>Tracheophyta</taxon>
        <taxon>Spermatophyta</taxon>
        <taxon>Magnoliopsida</taxon>
        <taxon>eudicotyledons</taxon>
        <taxon>Gunneridae</taxon>
        <taxon>Pentapetalae</taxon>
        <taxon>rosids</taxon>
        <taxon>fabids</taxon>
        <taxon>Fabales</taxon>
        <taxon>Fabaceae</taxon>
        <taxon>Papilionoideae</taxon>
        <taxon>50 kb inversion clade</taxon>
        <taxon>NPAAA clade</taxon>
        <taxon>Hologalegina</taxon>
        <taxon>IRL clade</taxon>
        <taxon>Trifolieae</taxon>
        <taxon>Trifolium</taxon>
    </lineage>
</organism>
<name>A0ACB0JTC3_TRIPR</name>
<sequence>MKQNLVECSKGLNVPLTPISFLERAATLYGDKVSIIYNDHVRFSWRETYERCLKLASALVNLGISNGDIVSSFIFPINLSSLY</sequence>
<evidence type="ECO:0000313" key="2">
    <source>
        <dbReference type="Proteomes" id="UP001177021"/>
    </source>
</evidence>
<dbReference type="Proteomes" id="UP001177021">
    <property type="component" value="Unassembled WGS sequence"/>
</dbReference>
<evidence type="ECO:0000313" key="1">
    <source>
        <dbReference type="EMBL" id="CAJ2646713.1"/>
    </source>
</evidence>